<dbReference type="EMBL" id="QGNW01000212">
    <property type="protein sequence ID" value="RVW84781.1"/>
    <property type="molecule type" value="Genomic_DNA"/>
</dbReference>
<dbReference type="InterPro" id="IPR045192">
    <property type="entry name" value="AP180-like"/>
</dbReference>
<dbReference type="PANTHER" id="PTHR22951:SF97">
    <property type="entry name" value="ENTH DOMAIN-CONTAINING PROTEIN"/>
    <property type="match status" value="1"/>
</dbReference>
<name>A0A438HJZ9_VITVI</name>
<evidence type="ECO:0000313" key="3">
    <source>
        <dbReference type="Proteomes" id="UP000288805"/>
    </source>
</evidence>
<evidence type="ECO:0000313" key="2">
    <source>
        <dbReference type="EMBL" id="RVW84781.1"/>
    </source>
</evidence>
<dbReference type="GO" id="GO:0030276">
    <property type="term" value="F:clathrin binding"/>
    <property type="evidence" value="ECO:0007669"/>
    <property type="project" value="InterPro"/>
</dbReference>
<dbReference type="InterPro" id="IPR011417">
    <property type="entry name" value="ANTH_dom"/>
</dbReference>
<proteinExistence type="predicted"/>
<dbReference type="GO" id="GO:0005545">
    <property type="term" value="F:1-phosphatidylinositol binding"/>
    <property type="evidence" value="ECO:0007669"/>
    <property type="project" value="InterPro"/>
</dbReference>
<dbReference type="Gene3D" id="1.20.58.150">
    <property type="entry name" value="ANTH domain"/>
    <property type="match status" value="1"/>
</dbReference>
<dbReference type="InterPro" id="IPR014712">
    <property type="entry name" value="ANTH_dom_sf"/>
</dbReference>
<dbReference type="AlphaFoldDB" id="A0A438HJZ9"/>
<dbReference type="GO" id="GO:0048268">
    <property type="term" value="P:clathrin coat assembly"/>
    <property type="evidence" value="ECO:0007669"/>
    <property type="project" value="InterPro"/>
</dbReference>
<protein>
    <submittedName>
        <fullName evidence="2">Putative clathrin assembly protein</fullName>
    </submittedName>
</protein>
<dbReference type="Pfam" id="PF07651">
    <property type="entry name" value="ANTH"/>
    <property type="match status" value="1"/>
</dbReference>
<reference evidence="2 3" key="1">
    <citation type="journal article" date="2018" name="PLoS Genet.">
        <title>Population sequencing reveals clonal diversity and ancestral inbreeding in the grapevine cultivar Chardonnay.</title>
        <authorList>
            <person name="Roach M.J."/>
            <person name="Johnson D.L."/>
            <person name="Bohlmann J."/>
            <person name="van Vuuren H.J."/>
            <person name="Jones S.J."/>
            <person name="Pretorius I.S."/>
            <person name="Schmidt S.A."/>
            <person name="Borneman A.R."/>
        </authorList>
    </citation>
    <scope>NUCLEOTIDE SEQUENCE [LARGE SCALE GENOMIC DNA]</scope>
    <source>
        <strain evidence="3">cv. Chardonnay</strain>
        <tissue evidence="2">Leaf</tissue>
    </source>
</reference>
<accession>A0A438HJZ9</accession>
<dbReference type="PANTHER" id="PTHR22951">
    <property type="entry name" value="CLATHRIN ASSEMBLY PROTEIN"/>
    <property type="match status" value="1"/>
</dbReference>
<sequence length="273" mass="29944">MAFLFQLAGECVKLYGAITNGILNLVDKYFEMQKHDAVRALEIYQKAGNQAEKLSEFFEICRGLDFGRVQFVKIEQPPATFMTAMEEYVKDTPCTLACQPITYPDLDELIQEASELDEKNALGVAIFTSENPSNSANGLNLSCQTTGWELALVTAPSSSGAAVAESKLVGGMDKLTLDSLYDDAIAGRANQNRTYHMGQLGSNPFELANSTRDPFYASSNIAPSTNVEMAGITQQEEGLMMQQQQYRQPLIGEDPTNPFGNPFVEPGIPSHFK</sequence>
<dbReference type="GO" id="GO:0030136">
    <property type="term" value="C:clathrin-coated vesicle"/>
    <property type="evidence" value="ECO:0007669"/>
    <property type="project" value="InterPro"/>
</dbReference>
<dbReference type="Proteomes" id="UP000288805">
    <property type="component" value="Unassembled WGS sequence"/>
</dbReference>
<feature type="domain" description="AP180 N-terminal homology (ANTH)" evidence="1">
    <location>
        <begin position="6"/>
        <end position="91"/>
    </location>
</feature>
<comment type="caution">
    <text evidence="2">The sequence shown here is derived from an EMBL/GenBank/DDBJ whole genome shotgun (WGS) entry which is preliminary data.</text>
</comment>
<evidence type="ECO:0000259" key="1">
    <source>
        <dbReference type="Pfam" id="PF07651"/>
    </source>
</evidence>
<organism evidence="2 3">
    <name type="scientific">Vitis vinifera</name>
    <name type="common">Grape</name>
    <dbReference type="NCBI Taxonomy" id="29760"/>
    <lineage>
        <taxon>Eukaryota</taxon>
        <taxon>Viridiplantae</taxon>
        <taxon>Streptophyta</taxon>
        <taxon>Embryophyta</taxon>
        <taxon>Tracheophyta</taxon>
        <taxon>Spermatophyta</taxon>
        <taxon>Magnoliopsida</taxon>
        <taxon>eudicotyledons</taxon>
        <taxon>Gunneridae</taxon>
        <taxon>Pentapetalae</taxon>
        <taxon>rosids</taxon>
        <taxon>Vitales</taxon>
        <taxon>Vitaceae</taxon>
        <taxon>Viteae</taxon>
        <taxon>Vitis</taxon>
    </lineage>
</organism>
<dbReference type="GO" id="GO:0072583">
    <property type="term" value="P:clathrin-dependent endocytosis"/>
    <property type="evidence" value="ECO:0007669"/>
    <property type="project" value="InterPro"/>
</dbReference>
<dbReference type="SUPFAM" id="SSF89009">
    <property type="entry name" value="GAT-like domain"/>
    <property type="match status" value="1"/>
</dbReference>
<gene>
    <name evidence="2" type="primary">VvCHDp001024_1</name>
    <name evidence="2" type="ORF">CK203_046652</name>
</gene>